<organism evidence="2 3">
    <name type="scientific">Smittium culicis</name>
    <dbReference type="NCBI Taxonomy" id="133412"/>
    <lineage>
        <taxon>Eukaryota</taxon>
        <taxon>Fungi</taxon>
        <taxon>Fungi incertae sedis</taxon>
        <taxon>Zoopagomycota</taxon>
        <taxon>Kickxellomycotina</taxon>
        <taxon>Harpellomycetes</taxon>
        <taxon>Harpellales</taxon>
        <taxon>Legeriomycetaceae</taxon>
        <taxon>Smittium</taxon>
    </lineage>
</organism>
<protein>
    <submittedName>
        <fullName evidence="2">Uncharacterized protein</fullName>
    </submittedName>
</protein>
<evidence type="ECO:0000256" key="1">
    <source>
        <dbReference type="SAM" id="MobiDB-lite"/>
    </source>
</evidence>
<dbReference type="Pfam" id="PF12855">
    <property type="entry name" value="Ecl1"/>
    <property type="match status" value="1"/>
</dbReference>
<feature type="compositionally biased region" description="Basic and acidic residues" evidence="1">
    <location>
        <begin position="179"/>
        <end position="197"/>
    </location>
</feature>
<gene>
    <name evidence="2" type="ORF">AYI70_g3190</name>
</gene>
<dbReference type="OrthoDB" id="5599072at2759"/>
<sequence length="197" mass="22844">MDTNWCFYCGKHISHSDSALYCSESCKRTDRNKSSQTYSYSLDYIKYNSHIHSSSPPSPAALHYSSPSSRTRILRSVRRCGWWASDLLWSRRSQFGYSDTNALDKCKQHAAEHCRHRRRLPPTTCRKHPPGQRSRRNRVPRILLLSHPLHRAIKRRKHSSPYPEIAPENWAPLPASFDKVPESSSDRAHTERTSCIV</sequence>
<evidence type="ECO:0000313" key="2">
    <source>
        <dbReference type="EMBL" id="OMJ21897.1"/>
    </source>
</evidence>
<reference evidence="2 3" key="1">
    <citation type="submission" date="2017-01" db="EMBL/GenBank/DDBJ databases">
        <authorList>
            <person name="Mah S.A."/>
            <person name="Swanson W.J."/>
            <person name="Moy G.W."/>
            <person name="Vacquier V.D."/>
        </authorList>
    </citation>
    <scope>NUCLEOTIDE SEQUENCE [LARGE SCALE GENOMIC DNA]</scope>
    <source>
        <strain evidence="2 3">GSMNP</strain>
    </source>
</reference>
<feature type="region of interest" description="Disordered" evidence="1">
    <location>
        <begin position="119"/>
        <end position="138"/>
    </location>
</feature>
<comment type="caution">
    <text evidence="2">The sequence shown here is derived from an EMBL/GenBank/DDBJ whole genome shotgun (WGS) entry which is preliminary data.</text>
</comment>
<dbReference type="Proteomes" id="UP000187283">
    <property type="component" value="Unassembled WGS sequence"/>
</dbReference>
<dbReference type="EMBL" id="LSSN01000895">
    <property type="protein sequence ID" value="OMJ21897.1"/>
    <property type="molecule type" value="Genomic_DNA"/>
</dbReference>
<dbReference type="InterPro" id="IPR024368">
    <property type="entry name" value="Ecl1/2/3"/>
</dbReference>
<evidence type="ECO:0000313" key="3">
    <source>
        <dbReference type="Proteomes" id="UP000187283"/>
    </source>
</evidence>
<feature type="region of interest" description="Disordered" evidence="1">
    <location>
        <begin position="154"/>
        <end position="197"/>
    </location>
</feature>
<dbReference type="AlphaFoldDB" id="A0A1R1Y4I8"/>
<keyword evidence="3" id="KW-1185">Reference proteome</keyword>
<accession>A0A1R1Y4I8</accession>
<proteinExistence type="predicted"/>
<name>A0A1R1Y4I8_9FUNG</name>